<feature type="non-terminal residue" evidence="2">
    <location>
        <position position="1"/>
    </location>
</feature>
<evidence type="ECO:0000313" key="2">
    <source>
        <dbReference type="EMBL" id="KAL0176638.1"/>
    </source>
</evidence>
<evidence type="ECO:0000313" key="3">
    <source>
        <dbReference type="Proteomes" id="UP001529510"/>
    </source>
</evidence>
<gene>
    <name evidence="2" type="ORF">M9458_028968</name>
</gene>
<keyword evidence="3" id="KW-1185">Reference proteome</keyword>
<dbReference type="EMBL" id="JAMKFB020000014">
    <property type="protein sequence ID" value="KAL0176638.1"/>
    <property type="molecule type" value="Genomic_DNA"/>
</dbReference>
<organism evidence="2 3">
    <name type="scientific">Cirrhinus mrigala</name>
    <name type="common">Mrigala</name>
    <dbReference type="NCBI Taxonomy" id="683832"/>
    <lineage>
        <taxon>Eukaryota</taxon>
        <taxon>Metazoa</taxon>
        <taxon>Chordata</taxon>
        <taxon>Craniata</taxon>
        <taxon>Vertebrata</taxon>
        <taxon>Euteleostomi</taxon>
        <taxon>Actinopterygii</taxon>
        <taxon>Neopterygii</taxon>
        <taxon>Teleostei</taxon>
        <taxon>Ostariophysi</taxon>
        <taxon>Cypriniformes</taxon>
        <taxon>Cyprinidae</taxon>
        <taxon>Labeoninae</taxon>
        <taxon>Labeonini</taxon>
        <taxon>Cirrhinus</taxon>
    </lineage>
</organism>
<dbReference type="Proteomes" id="UP001529510">
    <property type="component" value="Unassembled WGS sequence"/>
</dbReference>
<proteinExistence type="predicted"/>
<feature type="region of interest" description="Disordered" evidence="1">
    <location>
        <begin position="14"/>
        <end position="61"/>
    </location>
</feature>
<sequence>APTPRHLMHLRPNLTTEMSSVTGPWPLQMRSPWVTPKGPLMDAKGVEGPGVVEAEEEEDTK</sequence>
<dbReference type="AlphaFoldDB" id="A0ABD0PRH3"/>
<name>A0ABD0PRH3_CIRMR</name>
<comment type="caution">
    <text evidence="2">The sequence shown here is derived from an EMBL/GenBank/DDBJ whole genome shotgun (WGS) entry which is preliminary data.</text>
</comment>
<accession>A0ABD0PRH3</accession>
<protein>
    <submittedName>
        <fullName evidence="2">Uncharacterized protein</fullName>
    </submittedName>
</protein>
<evidence type="ECO:0000256" key="1">
    <source>
        <dbReference type="SAM" id="MobiDB-lite"/>
    </source>
</evidence>
<feature type="non-terminal residue" evidence="2">
    <location>
        <position position="61"/>
    </location>
</feature>
<reference evidence="2 3" key="1">
    <citation type="submission" date="2024-05" db="EMBL/GenBank/DDBJ databases">
        <title>Genome sequencing and assembly of Indian major carp, Cirrhinus mrigala (Hamilton, 1822).</title>
        <authorList>
            <person name="Mohindra V."/>
            <person name="Chowdhury L.M."/>
            <person name="Lal K."/>
            <person name="Jena J.K."/>
        </authorList>
    </citation>
    <scope>NUCLEOTIDE SEQUENCE [LARGE SCALE GENOMIC DNA]</scope>
    <source>
        <strain evidence="2">CM1030</strain>
        <tissue evidence="2">Blood</tissue>
    </source>
</reference>